<dbReference type="OrthoDB" id="1143271at2"/>
<sequence>MKNNKHFLLVAFCIVFVTLGYSQHGRYKIRNGIGLQGGITQFDIITDNFKTKSNTGYLGGLTAWVDIPHKWYNVSYNIALSENNLDISARPAATSIDEFIEYKLLTVQLSFLIHAKLIGNYLTLDAGPMLQYNSDLELKDDSKEGYIVTNFNNISAEDITGISRFNINGAVGLSAGFGRFSLKAQYIYGLTNILGRLNDKDFNEAGNSPDFKGNQSMLAFTALLIF</sequence>
<evidence type="ECO:0000313" key="2">
    <source>
        <dbReference type="Proteomes" id="UP000216840"/>
    </source>
</evidence>
<accession>A0A265UZX4</accession>
<protein>
    <recommendedName>
        <fullName evidence="3">Outer membrane protein beta-barrel domain-containing protein</fullName>
    </recommendedName>
</protein>
<comment type="caution">
    <text evidence="1">The sequence shown here is derived from an EMBL/GenBank/DDBJ whole genome shotgun (WGS) entry which is preliminary data.</text>
</comment>
<dbReference type="EMBL" id="NGJN01000001">
    <property type="protein sequence ID" value="OZV70846.1"/>
    <property type="molecule type" value="Genomic_DNA"/>
</dbReference>
<dbReference type="RefSeq" id="WP_094966921.1">
    <property type="nucleotide sequence ID" value="NZ_NGJN01000001.1"/>
</dbReference>
<reference evidence="1 2" key="1">
    <citation type="submission" date="2017-05" db="EMBL/GenBank/DDBJ databases">
        <title>The draft genome sequence of Idiomarina salinarum WNB302.</title>
        <authorList>
            <person name="Sun Y."/>
            <person name="Chen B."/>
            <person name="Du Z."/>
        </authorList>
    </citation>
    <scope>NUCLEOTIDE SEQUENCE [LARGE SCALE GENOMIC DNA]</scope>
    <source>
        <strain evidence="1 2">WNB302</strain>
    </source>
</reference>
<gene>
    <name evidence="1" type="ORF">CA834_01650</name>
</gene>
<keyword evidence="2" id="KW-1185">Reference proteome</keyword>
<name>A0A265UZX4_9FLAO</name>
<dbReference type="AlphaFoldDB" id="A0A265UZX4"/>
<evidence type="ECO:0000313" key="1">
    <source>
        <dbReference type="EMBL" id="OZV70846.1"/>
    </source>
</evidence>
<proteinExistence type="predicted"/>
<organism evidence="1 2">
    <name type="scientific">Winogradskyella aurantia</name>
    <dbReference type="NCBI Taxonomy" id="1915063"/>
    <lineage>
        <taxon>Bacteria</taxon>
        <taxon>Pseudomonadati</taxon>
        <taxon>Bacteroidota</taxon>
        <taxon>Flavobacteriia</taxon>
        <taxon>Flavobacteriales</taxon>
        <taxon>Flavobacteriaceae</taxon>
        <taxon>Winogradskyella</taxon>
    </lineage>
</organism>
<dbReference type="Proteomes" id="UP000216840">
    <property type="component" value="Unassembled WGS sequence"/>
</dbReference>
<evidence type="ECO:0008006" key="3">
    <source>
        <dbReference type="Google" id="ProtNLM"/>
    </source>
</evidence>